<feature type="binding site" evidence="12">
    <location>
        <position position="43"/>
    </location>
    <ligand>
        <name>CoA</name>
        <dbReference type="ChEBI" id="CHEBI:57287"/>
    </ligand>
</feature>
<evidence type="ECO:0000256" key="2">
    <source>
        <dbReference type="ARBA" id="ARBA00004993"/>
    </source>
</evidence>
<dbReference type="Gene3D" id="3.90.470.20">
    <property type="entry name" value="4'-phosphopantetheinyl transferase domain"/>
    <property type="match status" value="1"/>
</dbReference>
<evidence type="ECO:0000256" key="5">
    <source>
        <dbReference type="ARBA" id="ARBA00019087"/>
    </source>
</evidence>
<dbReference type="Pfam" id="PF17837">
    <property type="entry name" value="4PPT_N"/>
    <property type="match status" value="1"/>
</dbReference>
<dbReference type="PRINTS" id="PR01399">
    <property type="entry name" value="ENTSNTHTASED"/>
</dbReference>
<comment type="pathway">
    <text evidence="2">Siderophore biosynthesis; enterobactin biosynthesis.</text>
</comment>
<dbReference type="UniPathway" id="UPA00017"/>
<evidence type="ECO:0000256" key="9">
    <source>
        <dbReference type="ARBA" id="ARBA00031996"/>
    </source>
</evidence>
<dbReference type="GO" id="GO:0008897">
    <property type="term" value="F:holo-[acyl-carrier-protein] synthase activity"/>
    <property type="evidence" value="ECO:0007669"/>
    <property type="project" value="InterPro"/>
</dbReference>
<dbReference type="SUPFAM" id="SSF56214">
    <property type="entry name" value="4'-phosphopantetheinyl transferase"/>
    <property type="match status" value="1"/>
</dbReference>
<keyword evidence="13" id="KW-0479">Metal-binding</keyword>
<comment type="catalytic activity">
    <reaction evidence="10">
        <text>apo-[aryl-carrier protein] + CoA = holo-[aryl-carrier protein] + adenosine 3',5'-bisphosphate + H(+)</text>
        <dbReference type="Rhea" id="RHEA:48404"/>
        <dbReference type="Rhea" id="RHEA-COMP:15903"/>
        <dbReference type="Rhea" id="RHEA-COMP:17557"/>
        <dbReference type="ChEBI" id="CHEBI:15378"/>
        <dbReference type="ChEBI" id="CHEBI:29999"/>
        <dbReference type="ChEBI" id="CHEBI:57287"/>
        <dbReference type="ChEBI" id="CHEBI:58343"/>
        <dbReference type="ChEBI" id="CHEBI:64479"/>
    </reaction>
</comment>
<evidence type="ECO:0000313" key="17">
    <source>
        <dbReference type="Proteomes" id="UP000295341"/>
    </source>
</evidence>
<dbReference type="GO" id="GO:0009366">
    <property type="term" value="C:enterobactin synthetase complex"/>
    <property type="evidence" value="ECO:0007669"/>
    <property type="project" value="InterPro"/>
</dbReference>
<feature type="binding site" evidence="12">
    <location>
        <position position="35"/>
    </location>
    <ligand>
        <name>CoA</name>
        <dbReference type="ChEBI" id="CHEBI:57287"/>
    </ligand>
</feature>
<reference evidence="16 17" key="1">
    <citation type="submission" date="2019-03" db="EMBL/GenBank/DDBJ databases">
        <title>Genomic Encyclopedia of Type Strains, Phase IV (KMG-IV): sequencing the most valuable type-strain genomes for metagenomic binning, comparative biology and taxonomic classification.</title>
        <authorList>
            <person name="Goeker M."/>
        </authorList>
    </citation>
    <scope>NUCLEOTIDE SEQUENCE [LARGE SCALE GENOMIC DNA]</scope>
    <source>
        <strain evidence="16 17">DSM 26377</strain>
    </source>
</reference>
<evidence type="ECO:0000256" key="6">
    <source>
        <dbReference type="ARBA" id="ARBA00022679"/>
    </source>
</evidence>
<protein>
    <recommendedName>
        <fullName evidence="5">Enterobactin synthase component D</fullName>
    </recommendedName>
    <alternativeName>
        <fullName evidence="8">4'-phosphopantetheinyl transferase EntD</fullName>
    </alternativeName>
    <alternativeName>
        <fullName evidence="9">Enterochelin synthase D</fullName>
    </alternativeName>
</protein>
<feature type="binding site" evidence="13">
    <location>
        <position position="103"/>
    </location>
    <ligand>
        <name>Mg(2+)</name>
        <dbReference type="ChEBI" id="CHEBI:18420"/>
    </ligand>
</feature>
<organism evidence="16 17">
    <name type="scientific">Panacagrimonas perspica</name>
    <dbReference type="NCBI Taxonomy" id="381431"/>
    <lineage>
        <taxon>Bacteria</taxon>
        <taxon>Pseudomonadati</taxon>
        <taxon>Pseudomonadota</taxon>
        <taxon>Gammaproteobacteria</taxon>
        <taxon>Nevskiales</taxon>
        <taxon>Nevskiaceae</taxon>
        <taxon>Panacagrimonas</taxon>
    </lineage>
</organism>
<dbReference type="GO" id="GO:0000287">
    <property type="term" value="F:magnesium ion binding"/>
    <property type="evidence" value="ECO:0007669"/>
    <property type="project" value="InterPro"/>
</dbReference>
<dbReference type="OrthoDB" id="8210607at2"/>
<keyword evidence="13" id="KW-0460">Magnesium</keyword>
<comment type="catalytic activity">
    <reaction evidence="11">
        <text>apo-[peptidyl-carrier protein] + CoA = holo-[peptidyl-carrier protein] + adenosine 3',5'-bisphosphate + H(+)</text>
        <dbReference type="Rhea" id="RHEA:46228"/>
        <dbReference type="Rhea" id="RHEA-COMP:11479"/>
        <dbReference type="Rhea" id="RHEA-COMP:11480"/>
        <dbReference type="ChEBI" id="CHEBI:15378"/>
        <dbReference type="ChEBI" id="CHEBI:29999"/>
        <dbReference type="ChEBI" id="CHEBI:57287"/>
        <dbReference type="ChEBI" id="CHEBI:58343"/>
        <dbReference type="ChEBI" id="CHEBI:64479"/>
    </reaction>
</comment>
<evidence type="ECO:0000256" key="12">
    <source>
        <dbReference type="PIRSR" id="PIRSR603542-1"/>
    </source>
</evidence>
<feature type="domain" description="4'-phosphopantetheinyl transferase N-terminal" evidence="15">
    <location>
        <begin position="34"/>
        <end position="90"/>
    </location>
</feature>
<accession>A0A4S3K8Y2</accession>
<comment type="subunit">
    <text evidence="4">EntB, EntD, EntE, and EntF form a multienzyme complex called enterobactin synthase.</text>
</comment>
<evidence type="ECO:0000256" key="11">
    <source>
        <dbReference type="ARBA" id="ARBA00049191"/>
    </source>
</evidence>
<gene>
    <name evidence="16" type="ORF">DFR24_4600</name>
</gene>
<dbReference type="InterPro" id="IPR003542">
    <property type="entry name" value="Enbac_synth_compD-like"/>
</dbReference>
<evidence type="ECO:0000256" key="1">
    <source>
        <dbReference type="ARBA" id="ARBA00003937"/>
    </source>
</evidence>
<feature type="binding site" evidence="12">
    <location>
        <position position="101"/>
    </location>
    <ligand>
        <name>CoA</name>
        <dbReference type="ChEBI" id="CHEBI:57287"/>
    </ligand>
</feature>
<evidence type="ECO:0000256" key="4">
    <source>
        <dbReference type="ARBA" id="ARBA00011503"/>
    </source>
</evidence>
<comment type="function">
    <text evidence="1">Involved in the biosynthesis of the siderophore enterobactin (enterochelin), which is a macrocyclic trimeric lactone of N-(2,3-dihydroxybenzoyl)-serine. The serine trilactone serves as a scaffolding for the three catechol functionalities that provide hexadentate coordination for the tightly ligated iron(2+) atoms. Plays an essential role in the assembly of the enterobactin by catalyzing the transfer of the 4'-phosphopantetheine (Ppant) moiety from coenzyme A to the apo-domains of both EntB (ArCP domain) and EntF (PCP domain) to yield their holo-forms which make them competent for the activation of 2,3-dihydroxybenzoate (DHB) and L-serine, respectively.</text>
</comment>
<dbReference type="Proteomes" id="UP000295341">
    <property type="component" value="Unassembled WGS sequence"/>
</dbReference>
<keyword evidence="7" id="KW-0259">Enterobactin biosynthesis</keyword>
<evidence type="ECO:0000256" key="8">
    <source>
        <dbReference type="ARBA" id="ARBA00029894"/>
    </source>
</evidence>
<dbReference type="GO" id="GO:0005886">
    <property type="term" value="C:plasma membrane"/>
    <property type="evidence" value="ECO:0007669"/>
    <property type="project" value="TreeGrafter"/>
</dbReference>
<evidence type="ECO:0000313" key="16">
    <source>
        <dbReference type="EMBL" id="TDU24333.1"/>
    </source>
</evidence>
<dbReference type="PANTHER" id="PTHR38096:SF1">
    <property type="entry name" value="ENTEROBACTIN SYNTHASE COMPONENT D"/>
    <property type="match status" value="1"/>
</dbReference>
<feature type="binding site" evidence="12">
    <location>
        <position position="158"/>
    </location>
    <ligand>
        <name>CoA</name>
        <dbReference type="ChEBI" id="CHEBI:57287"/>
    </ligand>
</feature>
<evidence type="ECO:0000259" key="14">
    <source>
        <dbReference type="Pfam" id="PF01648"/>
    </source>
</evidence>
<dbReference type="InterPro" id="IPR037143">
    <property type="entry name" value="4-PPantetheinyl_Trfase_dom_sf"/>
</dbReference>
<evidence type="ECO:0000259" key="15">
    <source>
        <dbReference type="Pfam" id="PF17837"/>
    </source>
</evidence>
<dbReference type="AlphaFoldDB" id="A0A4S3K8Y2"/>
<proteinExistence type="inferred from homology"/>
<sequence>MRRIELSLPWPGVAARLGVFGIPGAESRLTPAMRRVHQSRSARALAIDLLAEQGHEAVEVRKNPGGAPVWPEGFVGSLAHTECYAAAAVARTDACTALGIDVEPAEALPADAGDIVLTEDERAWVTTAQTTRPEIARLVFCAKECVHKAVHPLRGAWLEFSDVRIVFDAQAETFVPQPLTPAAQAAFAGLRAEGRVLVREGHLVTVLALFASS</sequence>
<dbReference type="GO" id="GO:0009239">
    <property type="term" value="P:enterobactin biosynthetic process"/>
    <property type="evidence" value="ECO:0007669"/>
    <property type="project" value="UniProtKB-UniPathway"/>
</dbReference>
<dbReference type="PANTHER" id="PTHR38096">
    <property type="entry name" value="ENTEROBACTIN SYNTHASE COMPONENT D"/>
    <property type="match status" value="1"/>
</dbReference>
<dbReference type="EMBL" id="SOBT01000012">
    <property type="protein sequence ID" value="TDU24333.1"/>
    <property type="molecule type" value="Genomic_DNA"/>
</dbReference>
<feature type="binding site" evidence="12">
    <location>
        <position position="148"/>
    </location>
    <ligand>
        <name>CoA</name>
        <dbReference type="ChEBI" id="CHEBI:57287"/>
    </ligand>
</feature>
<name>A0A4S3K8Y2_9GAMM</name>
<feature type="binding site" evidence="12">
    <location>
        <position position="144"/>
    </location>
    <ligand>
        <name>CoA</name>
        <dbReference type="ChEBI" id="CHEBI:57287"/>
    </ligand>
</feature>
<dbReference type="InterPro" id="IPR008278">
    <property type="entry name" value="4-PPantetheinyl_Trfase_dom"/>
</dbReference>
<comment type="cofactor">
    <cofactor evidence="13">
        <name>Mg(2+)</name>
        <dbReference type="ChEBI" id="CHEBI:18420"/>
    </cofactor>
</comment>
<evidence type="ECO:0000256" key="10">
    <source>
        <dbReference type="ARBA" id="ARBA00049176"/>
    </source>
</evidence>
<comment type="caution">
    <text evidence="16">The sequence shown here is derived from an EMBL/GenBank/DDBJ whole genome shotgun (WGS) entry which is preliminary data.</text>
</comment>
<dbReference type="RefSeq" id="WP_133883746.1">
    <property type="nucleotide sequence ID" value="NZ_MWIN01000003.1"/>
</dbReference>
<feature type="domain" description="4'-phosphopantetheinyl transferase" evidence="14">
    <location>
        <begin position="98"/>
        <end position="173"/>
    </location>
</feature>
<dbReference type="InterPro" id="IPR041354">
    <property type="entry name" value="4PPT_N"/>
</dbReference>
<keyword evidence="6 16" id="KW-0808">Transferase</keyword>
<keyword evidence="17" id="KW-1185">Reference proteome</keyword>
<feature type="binding site" evidence="13">
    <location>
        <position position="101"/>
    </location>
    <ligand>
        <name>Mg(2+)</name>
        <dbReference type="ChEBI" id="CHEBI:18420"/>
    </ligand>
</feature>
<dbReference type="Pfam" id="PF01648">
    <property type="entry name" value="ACPS"/>
    <property type="match status" value="1"/>
</dbReference>
<evidence type="ECO:0000256" key="13">
    <source>
        <dbReference type="PIRSR" id="PIRSR603542-2"/>
    </source>
</evidence>
<evidence type="ECO:0000256" key="3">
    <source>
        <dbReference type="ARBA" id="ARBA00008342"/>
    </source>
</evidence>
<evidence type="ECO:0000256" key="7">
    <source>
        <dbReference type="ARBA" id="ARBA00023191"/>
    </source>
</evidence>
<comment type="similarity">
    <text evidence="3">Belongs to the P-Pant transferase superfamily. EntD family.</text>
</comment>